<name>A0A0S4SP97_CAMHY</name>
<evidence type="ECO:0000313" key="2">
    <source>
        <dbReference type="Proteomes" id="UP000052237"/>
    </source>
</evidence>
<organism evidence="1 2">
    <name type="scientific">Campylobacter hyointestinalis subsp. hyointestinalis</name>
    <dbReference type="NCBI Taxonomy" id="91352"/>
    <lineage>
        <taxon>Bacteria</taxon>
        <taxon>Pseudomonadati</taxon>
        <taxon>Campylobacterota</taxon>
        <taxon>Epsilonproteobacteria</taxon>
        <taxon>Campylobacterales</taxon>
        <taxon>Campylobacteraceae</taxon>
        <taxon>Campylobacter</taxon>
    </lineage>
</organism>
<dbReference type="RefSeq" id="WP_059432689.1">
    <property type="nucleotide sequence ID" value="NZ_FAUU01000003.1"/>
</dbReference>
<keyword evidence="2" id="KW-1185">Reference proteome</keyword>
<comment type="caution">
    <text evidence="1">The sequence shown here is derived from an EMBL/GenBank/DDBJ whole genome shotgun (WGS) entry which is preliminary data.</text>
</comment>
<gene>
    <name evidence="1" type="ORF">ERS686654_00324</name>
</gene>
<dbReference type="Proteomes" id="UP000052237">
    <property type="component" value="Unassembled WGS sequence"/>
</dbReference>
<dbReference type="AlphaFoldDB" id="A0A0S4SP97"/>
<sequence>MRKIKYLELKLIDAEGICKTLGVFETISDLYDYMASEVEKALKSGEGYIATVEIINSIINLEFDKVKDIVDTLFSSEELGRVAVIKEIDTYKPVGAIAKLSKLLYG</sequence>
<protein>
    <submittedName>
        <fullName evidence="1">Uncharacterized protein</fullName>
    </submittedName>
</protein>
<dbReference type="EMBL" id="FAVB01000001">
    <property type="protein sequence ID" value="CUU71281.1"/>
    <property type="molecule type" value="Genomic_DNA"/>
</dbReference>
<reference evidence="1 2" key="1">
    <citation type="submission" date="2015-11" db="EMBL/GenBank/DDBJ databases">
        <authorList>
            <consortium name="Pathogen Informatics"/>
        </authorList>
    </citation>
    <scope>NUCLEOTIDE SEQUENCE [LARGE SCALE GENOMIC DNA]</scope>
    <source>
        <strain evidence="1 2">006A-0059</strain>
    </source>
</reference>
<evidence type="ECO:0000313" key="1">
    <source>
        <dbReference type="EMBL" id="CUU71281.1"/>
    </source>
</evidence>
<accession>A0A0S4SP97</accession>
<proteinExistence type="predicted"/>